<evidence type="ECO:0000259" key="1">
    <source>
        <dbReference type="SMART" id="SM00860"/>
    </source>
</evidence>
<evidence type="ECO:0000313" key="3">
    <source>
        <dbReference type="Proteomes" id="UP000186666"/>
    </source>
</evidence>
<feature type="domain" description="Knr4/Smi1-like" evidence="1">
    <location>
        <begin position="24"/>
        <end position="140"/>
    </location>
</feature>
<dbReference type="SMART" id="SM00860">
    <property type="entry name" value="SMI1_KNR4"/>
    <property type="match status" value="1"/>
</dbReference>
<dbReference type="InterPro" id="IPR037883">
    <property type="entry name" value="Knr4/Smi1-like_sf"/>
</dbReference>
<dbReference type="SUPFAM" id="SSF160631">
    <property type="entry name" value="SMI1/KNR4-like"/>
    <property type="match status" value="1"/>
</dbReference>
<protein>
    <submittedName>
        <fullName evidence="2">SMI1-KNR4 cell-wall</fullName>
    </submittedName>
</protein>
<organism evidence="2 3">
    <name type="scientific">Paenibacillus macquariensis</name>
    <dbReference type="NCBI Taxonomy" id="948756"/>
    <lineage>
        <taxon>Bacteria</taxon>
        <taxon>Bacillati</taxon>
        <taxon>Bacillota</taxon>
        <taxon>Bacilli</taxon>
        <taxon>Bacillales</taxon>
        <taxon>Paenibacillaceae</taxon>
        <taxon>Paenibacillus</taxon>
    </lineage>
</organism>
<comment type="caution">
    <text evidence="2">The sequence shown here is derived from an EMBL/GenBank/DDBJ whole genome shotgun (WGS) entry which is preliminary data.</text>
</comment>
<dbReference type="Gene3D" id="3.40.1580.10">
    <property type="entry name" value="SMI1/KNR4-like"/>
    <property type="match status" value="1"/>
</dbReference>
<dbReference type="RefSeq" id="WP_068585358.1">
    <property type="nucleotide sequence ID" value="NZ_FTNK01000004.1"/>
</dbReference>
<dbReference type="InterPro" id="IPR018958">
    <property type="entry name" value="Knr4/Smi1-like_dom"/>
</dbReference>
<reference evidence="2 3" key="1">
    <citation type="submission" date="2017-01" db="EMBL/GenBank/DDBJ databases">
        <authorList>
            <person name="Varghese N."/>
            <person name="Submissions S."/>
        </authorList>
    </citation>
    <scope>NUCLEOTIDE SEQUENCE [LARGE SCALE GENOMIC DNA]</scope>
    <source>
        <strain evidence="2 3">ATCC 23464</strain>
    </source>
</reference>
<evidence type="ECO:0000313" key="2">
    <source>
        <dbReference type="EMBL" id="SIQ83288.1"/>
    </source>
</evidence>
<proteinExistence type="predicted"/>
<dbReference type="EMBL" id="FTNK01000004">
    <property type="protein sequence ID" value="SIQ83288.1"/>
    <property type="molecule type" value="Genomic_DNA"/>
</dbReference>
<accession>A0ABY1JV81</accession>
<sequence>MVDNKLLDNLELLTAAYARTDRTPESEEDILAFEEKYYCRLPSSYRWLLLHFGSCHFLDPWIDSIRELDWSYPTFVEDYKEYEREYKLAPRSLFPIGGVGDGSTVVEDLETGQVFILLHDCMEDDPFEKVADRFDEMILEQIHIVNTFDK</sequence>
<dbReference type="Proteomes" id="UP000186666">
    <property type="component" value="Unassembled WGS sequence"/>
</dbReference>
<name>A0ABY1JV81_9BACL</name>
<gene>
    <name evidence="2" type="ORF">SAMN05421578_104261</name>
</gene>
<keyword evidence="3" id="KW-1185">Reference proteome</keyword>
<dbReference type="Pfam" id="PF09346">
    <property type="entry name" value="SMI1_KNR4"/>
    <property type="match status" value="1"/>
</dbReference>